<evidence type="ECO:0000313" key="2">
    <source>
        <dbReference type="EMBL" id="KAK9272968.1"/>
    </source>
</evidence>
<evidence type="ECO:0000313" key="3">
    <source>
        <dbReference type="Proteomes" id="UP001415857"/>
    </source>
</evidence>
<keyword evidence="1" id="KW-0812">Transmembrane</keyword>
<keyword evidence="1" id="KW-1133">Transmembrane helix</keyword>
<organism evidence="2 3">
    <name type="scientific">Liquidambar formosana</name>
    <name type="common">Formosan gum</name>
    <dbReference type="NCBI Taxonomy" id="63359"/>
    <lineage>
        <taxon>Eukaryota</taxon>
        <taxon>Viridiplantae</taxon>
        <taxon>Streptophyta</taxon>
        <taxon>Embryophyta</taxon>
        <taxon>Tracheophyta</taxon>
        <taxon>Spermatophyta</taxon>
        <taxon>Magnoliopsida</taxon>
        <taxon>eudicotyledons</taxon>
        <taxon>Gunneridae</taxon>
        <taxon>Pentapetalae</taxon>
        <taxon>Saxifragales</taxon>
        <taxon>Altingiaceae</taxon>
        <taxon>Liquidambar</taxon>
    </lineage>
</organism>
<reference evidence="2 3" key="1">
    <citation type="journal article" date="2024" name="Plant J.">
        <title>Genome sequences and population genomics reveal climatic adaptation and genomic divergence between two closely related sweetgum species.</title>
        <authorList>
            <person name="Xu W.Q."/>
            <person name="Ren C.Q."/>
            <person name="Zhang X.Y."/>
            <person name="Comes H.P."/>
            <person name="Liu X.H."/>
            <person name="Li Y.G."/>
            <person name="Kettle C.J."/>
            <person name="Jalonen R."/>
            <person name="Gaisberger H."/>
            <person name="Ma Y.Z."/>
            <person name="Qiu Y.X."/>
        </authorList>
    </citation>
    <scope>NUCLEOTIDE SEQUENCE [LARGE SCALE GENOMIC DNA]</scope>
    <source>
        <strain evidence="2">Hangzhou</strain>
    </source>
</reference>
<protein>
    <submittedName>
        <fullName evidence="2">Uncharacterized protein</fullName>
    </submittedName>
</protein>
<feature type="transmembrane region" description="Helical" evidence="1">
    <location>
        <begin position="107"/>
        <end position="129"/>
    </location>
</feature>
<name>A0AAP0R9G9_LIQFO</name>
<feature type="transmembrane region" description="Helical" evidence="1">
    <location>
        <begin position="135"/>
        <end position="151"/>
    </location>
</feature>
<comment type="caution">
    <text evidence="2">The sequence shown here is derived from an EMBL/GenBank/DDBJ whole genome shotgun (WGS) entry which is preliminary data.</text>
</comment>
<evidence type="ECO:0000256" key="1">
    <source>
        <dbReference type="SAM" id="Phobius"/>
    </source>
</evidence>
<keyword evidence="1" id="KW-0472">Membrane</keyword>
<sequence length="166" mass="19102">MTMKISNSLYDDLQEIKALILRAIEVSQRIMEGLDKMQTKIREEKRALEKVHVLLKEKAIDDGDKGPFIPIANLEHYNLVEAPFHSIVSKFHDEKSYFLRSVTIKKFYGHIYGISTTIFILKESLLLVVSFDKSMFIMIWDLGGVISFRIVNLEGKVDFKGGNYVT</sequence>
<dbReference type="Proteomes" id="UP001415857">
    <property type="component" value="Unassembled WGS sequence"/>
</dbReference>
<gene>
    <name evidence="2" type="ORF">L1049_003348</name>
</gene>
<proteinExistence type="predicted"/>
<accession>A0AAP0R9G9</accession>
<keyword evidence="3" id="KW-1185">Reference proteome</keyword>
<dbReference type="AlphaFoldDB" id="A0AAP0R9G9"/>
<dbReference type="EMBL" id="JBBPBK010000013">
    <property type="protein sequence ID" value="KAK9272968.1"/>
    <property type="molecule type" value="Genomic_DNA"/>
</dbReference>